<dbReference type="EMBL" id="CP098502">
    <property type="protein sequence ID" value="UTI66416.1"/>
    <property type="molecule type" value="Genomic_DNA"/>
</dbReference>
<gene>
    <name evidence="1" type="ORF">NBH00_09445</name>
</gene>
<dbReference type="Proteomes" id="UP001056035">
    <property type="component" value="Chromosome"/>
</dbReference>
<name>A0ABY5DXK2_9ACTN</name>
<protein>
    <submittedName>
        <fullName evidence="1">Histidine phosphatase family protein</fullName>
    </submittedName>
</protein>
<dbReference type="PANTHER" id="PTHR48100:SF15">
    <property type="entry name" value="SEDOHEPTULOSE 1,7-BISPHOSPHATASE"/>
    <property type="match status" value="1"/>
</dbReference>
<dbReference type="InterPro" id="IPR029033">
    <property type="entry name" value="His_PPase_superfam"/>
</dbReference>
<dbReference type="SUPFAM" id="SSF53254">
    <property type="entry name" value="Phosphoglycerate mutase-like"/>
    <property type="match status" value="1"/>
</dbReference>
<keyword evidence="2" id="KW-1185">Reference proteome</keyword>
<accession>A0ABY5DXK2</accession>
<proteinExistence type="predicted"/>
<dbReference type="RefSeq" id="WP_254573087.1">
    <property type="nucleotide sequence ID" value="NZ_CP098502.1"/>
</dbReference>
<dbReference type="InterPro" id="IPR050275">
    <property type="entry name" value="PGM_Phosphatase"/>
</dbReference>
<dbReference type="PIRSF" id="PIRSF000709">
    <property type="entry name" value="6PFK_2-Ptase"/>
    <property type="match status" value="1"/>
</dbReference>
<evidence type="ECO:0000313" key="1">
    <source>
        <dbReference type="EMBL" id="UTI66416.1"/>
    </source>
</evidence>
<reference evidence="1 2" key="1">
    <citation type="submission" date="2022-06" db="EMBL/GenBank/DDBJ databases">
        <title>Paraconexibacter antarcticus.</title>
        <authorList>
            <person name="Kim C.S."/>
        </authorList>
    </citation>
    <scope>NUCLEOTIDE SEQUENCE [LARGE SCALE GENOMIC DNA]</scope>
    <source>
        <strain evidence="1 2">02-257</strain>
    </source>
</reference>
<sequence>MTDPPRDQPLPRGEVWLVRHAETAWSKVGRHTGRTDIPLTDVGRAAARALRPRLAAERFAAVRCSPLGRAQETAALAGIELLGPHATLDPDLLEWDYGDYEGVTTPGIRETRPDWFLWRDGCPGGEQAVDVGARVDRVIAAACAADGDVLVVAHGHLLRVLGARWMGLAPQHGANLVLDTGGICVLGQERGVRAIRRWGA</sequence>
<dbReference type="Gene3D" id="3.40.50.1240">
    <property type="entry name" value="Phosphoglycerate mutase-like"/>
    <property type="match status" value="1"/>
</dbReference>
<dbReference type="CDD" id="cd07067">
    <property type="entry name" value="HP_PGM_like"/>
    <property type="match status" value="1"/>
</dbReference>
<dbReference type="PANTHER" id="PTHR48100">
    <property type="entry name" value="BROAD-SPECIFICITY PHOSPHATASE YOR283W-RELATED"/>
    <property type="match status" value="1"/>
</dbReference>
<organism evidence="1 2">
    <name type="scientific">Paraconexibacter antarcticus</name>
    <dbReference type="NCBI Taxonomy" id="2949664"/>
    <lineage>
        <taxon>Bacteria</taxon>
        <taxon>Bacillati</taxon>
        <taxon>Actinomycetota</taxon>
        <taxon>Thermoleophilia</taxon>
        <taxon>Solirubrobacterales</taxon>
        <taxon>Paraconexibacteraceae</taxon>
        <taxon>Paraconexibacter</taxon>
    </lineage>
</organism>
<dbReference type="Pfam" id="PF00300">
    <property type="entry name" value="His_Phos_1"/>
    <property type="match status" value="1"/>
</dbReference>
<dbReference type="SMART" id="SM00855">
    <property type="entry name" value="PGAM"/>
    <property type="match status" value="1"/>
</dbReference>
<dbReference type="InterPro" id="IPR013078">
    <property type="entry name" value="His_Pase_superF_clade-1"/>
</dbReference>
<evidence type="ECO:0000313" key="2">
    <source>
        <dbReference type="Proteomes" id="UP001056035"/>
    </source>
</evidence>